<name>A0A0F9IRV0_9ZZZZ</name>
<evidence type="ECO:0000313" key="1">
    <source>
        <dbReference type="EMBL" id="KKL89867.1"/>
    </source>
</evidence>
<accession>A0A0F9IRV0</accession>
<protein>
    <submittedName>
        <fullName evidence="1">Uncharacterized protein</fullName>
    </submittedName>
</protein>
<reference evidence="1" key="1">
    <citation type="journal article" date="2015" name="Nature">
        <title>Complex archaea that bridge the gap between prokaryotes and eukaryotes.</title>
        <authorList>
            <person name="Spang A."/>
            <person name="Saw J.H."/>
            <person name="Jorgensen S.L."/>
            <person name="Zaremba-Niedzwiedzka K."/>
            <person name="Martijn J."/>
            <person name="Lind A.E."/>
            <person name="van Eijk R."/>
            <person name="Schleper C."/>
            <person name="Guy L."/>
            <person name="Ettema T.J."/>
        </authorList>
    </citation>
    <scope>NUCLEOTIDE SEQUENCE</scope>
</reference>
<dbReference type="EMBL" id="LAZR01020166">
    <property type="protein sequence ID" value="KKL89867.1"/>
    <property type="molecule type" value="Genomic_DNA"/>
</dbReference>
<gene>
    <name evidence="1" type="ORF">LCGC14_1910410</name>
</gene>
<dbReference type="AlphaFoldDB" id="A0A0F9IRV0"/>
<sequence>MKLEKLIDKHWAYIEALLRAQNENESTIKKIRFHYKTAFRHGWKHRGQKSGK</sequence>
<proteinExistence type="predicted"/>
<organism evidence="1">
    <name type="scientific">marine sediment metagenome</name>
    <dbReference type="NCBI Taxonomy" id="412755"/>
    <lineage>
        <taxon>unclassified sequences</taxon>
        <taxon>metagenomes</taxon>
        <taxon>ecological metagenomes</taxon>
    </lineage>
</organism>
<comment type="caution">
    <text evidence="1">The sequence shown here is derived from an EMBL/GenBank/DDBJ whole genome shotgun (WGS) entry which is preliminary data.</text>
</comment>